<dbReference type="PROSITE" id="PS50206">
    <property type="entry name" value="RHODANESE_3"/>
    <property type="match status" value="1"/>
</dbReference>
<dbReference type="InterPro" id="IPR050229">
    <property type="entry name" value="GlpE_sulfurtransferase"/>
</dbReference>
<dbReference type="Pfam" id="PF00581">
    <property type="entry name" value="Rhodanese"/>
    <property type="match status" value="1"/>
</dbReference>
<sequence length="113" mass="12782">MNDDVVVPEITPDELNARFELGHAPVLVDVRELFEREIVDLPQHGQLSIPTGEFIERMGELDSAKEVVVYCRSGGRSEQVARYLMQNGFEQVLNLRGGILGWRQEVDPSLPTY</sequence>
<feature type="domain" description="Rhodanese" evidence="1">
    <location>
        <begin position="21"/>
        <end position="111"/>
    </location>
</feature>
<protein>
    <recommendedName>
        <fullName evidence="1">Rhodanese domain-containing protein</fullName>
    </recommendedName>
</protein>
<dbReference type="InterPro" id="IPR036873">
    <property type="entry name" value="Rhodanese-like_dom_sf"/>
</dbReference>
<evidence type="ECO:0000313" key="2">
    <source>
        <dbReference type="EMBL" id="SUZ78598.1"/>
    </source>
</evidence>
<accession>A0A381QI18</accession>
<reference evidence="2" key="1">
    <citation type="submission" date="2018-05" db="EMBL/GenBank/DDBJ databases">
        <authorList>
            <person name="Lanie J.A."/>
            <person name="Ng W.-L."/>
            <person name="Kazmierczak K.M."/>
            <person name="Andrzejewski T.M."/>
            <person name="Davidsen T.M."/>
            <person name="Wayne K.J."/>
            <person name="Tettelin H."/>
            <person name="Glass J.I."/>
            <person name="Rusch D."/>
            <person name="Podicherti R."/>
            <person name="Tsui H.-C.T."/>
            <person name="Winkler M.E."/>
        </authorList>
    </citation>
    <scope>NUCLEOTIDE SEQUENCE</scope>
</reference>
<dbReference type="Gene3D" id="3.40.250.10">
    <property type="entry name" value="Rhodanese-like domain"/>
    <property type="match status" value="1"/>
</dbReference>
<name>A0A381QI18_9ZZZZ</name>
<evidence type="ECO:0000259" key="1">
    <source>
        <dbReference type="PROSITE" id="PS50206"/>
    </source>
</evidence>
<proteinExistence type="predicted"/>
<dbReference type="EMBL" id="UINC01001360">
    <property type="protein sequence ID" value="SUZ78598.1"/>
    <property type="molecule type" value="Genomic_DNA"/>
</dbReference>
<dbReference type="AlphaFoldDB" id="A0A381QI18"/>
<dbReference type="InterPro" id="IPR001763">
    <property type="entry name" value="Rhodanese-like_dom"/>
</dbReference>
<dbReference type="PANTHER" id="PTHR43031:SF17">
    <property type="entry name" value="SULFURTRANSFERASE YTWF-RELATED"/>
    <property type="match status" value="1"/>
</dbReference>
<dbReference type="PANTHER" id="PTHR43031">
    <property type="entry name" value="FAD-DEPENDENT OXIDOREDUCTASE"/>
    <property type="match status" value="1"/>
</dbReference>
<gene>
    <name evidence="2" type="ORF">METZ01_LOCUS31452</name>
</gene>
<organism evidence="2">
    <name type="scientific">marine metagenome</name>
    <dbReference type="NCBI Taxonomy" id="408172"/>
    <lineage>
        <taxon>unclassified sequences</taxon>
        <taxon>metagenomes</taxon>
        <taxon>ecological metagenomes</taxon>
    </lineage>
</organism>
<dbReference type="SUPFAM" id="SSF52821">
    <property type="entry name" value="Rhodanese/Cell cycle control phosphatase"/>
    <property type="match status" value="1"/>
</dbReference>
<dbReference type="SMART" id="SM00450">
    <property type="entry name" value="RHOD"/>
    <property type="match status" value="1"/>
</dbReference>